<proteinExistence type="predicted"/>
<dbReference type="KEGG" id="bbgw:UT28_C0001G1035"/>
<dbReference type="EMBL" id="CP011213">
    <property type="protein sequence ID" value="AKM82809.1"/>
    <property type="molecule type" value="Genomic_DNA"/>
</dbReference>
<dbReference type="Proteomes" id="UP000035648">
    <property type="component" value="Chromosome"/>
</dbReference>
<dbReference type="STRING" id="1618337.UT28_C0001G1035"/>
<dbReference type="Gene3D" id="2.40.30.10">
    <property type="entry name" value="Translation factors"/>
    <property type="match status" value="1"/>
</dbReference>
<organism evidence="1 2">
    <name type="scientific">Berkelbacteria bacterium GW2011_GWE1_39_12</name>
    <dbReference type="NCBI Taxonomy" id="1618337"/>
    <lineage>
        <taxon>Bacteria</taxon>
        <taxon>Candidatus Berkelbacteria</taxon>
    </lineage>
</organism>
<dbReference type="AlphaFoldDB" id="A0A0G4B4R8"/>
<dbReference type="InterPro" id="IPR009000">
    <property type="entry name" value="Transl_B-barrel_sf"/>
</dbReference>
<reference evidence="1 2" key="1">
    <citation type="journal article" date="2015" name="Nature">
        <title>rRNA introns, odd ribosomes, and small enigmatic genomes across a large radiation of phyla.</title>
        <authorList>
            <person name="Brown C.T."/>
            <person name="Hug L.A."/>
            <person name="Thomas B.C."/>
            <person name="Sharon I."/>
            <person name="Castelle C.J."/>
            <person name="Singh A."/>
            <person name="Wilkins M.J."/>
            <person name="Williams K.H."/>
            <person name="Banfield J.F."/>
        </authorList>
    </citation>
    <scope>NUCLEOTIDE SEQUENCE [LARGE SCALE GENOMIC DNA]</scope>
</reference>
<gene>
    <name evidence="1" type="ORF">UT28_C0001G1035</name>
</gene>
<evidence type="ECO:0008006" key="3">
    <source>
        <dbReference type="Google" id="ProtNLM"/>
    </source>
</evidence>
<sequence>MANSNPIGVITHYYSQIGVGIVELKQNLKVGEQVKIKGSSTDFDQTIDSIQIDHKEVEEAKKGEIVGLKVNDKVREGDEIYSVMV</sequence>
<evidence type="ECO:0000313" key="2">
    <source>
        <dbReference type="Proteomes" id="UP000035648"/>
    </source>
</evidence>
<protein>
    <recommendedName>
        <fullName evidence="3">Translation elongation factor-like protein</fullName>
    </recommendedName>
</protein>
<evidence type="ECO:0000313" key="1">
    <source>
        <dbReference type="EMBL" id="AKM82809.1"/>
    </source>
</evidence>
<dbReference type="SUPFAM" id="SSF50447">
    <property type="entry name" value="Translation proteins"/>
    <property type="match status" value="1"/>
</dbReference>
<name>A0A0G4B4R8_9BACT</name>
<accession>A0A0G4B4R8</accession>